<accession>A0ACB9UVZ0</accession>
<dbReference type="EMBL" id="CM043035">
    <property type="protein sequence ID" value="KAI4581370.1"/>
    <property type="molecule type" value="Genomic_DNA"/>
</dbReference>
<gene>
    <name evidence="1" type="ORF">MJG53_009813</name>
</gene>
<evidence type="ECO:0000313" key="1">
    <source>
        <dbReference type="EMBL" id="KAI4581370.1"/>
    </source>
</evidence>
<organism evidence="1 2">
    <name type="scientific">Ovis ammon polii x Ovis aries</name>
    <dbReference type="NCBI Taxonomy" id="2918886"/>
    <lineage>
        <taxon>Eukaryota</taxon>
        <taxon>Metazoa</taxon>
        <taxon>Chordata</taxon>
        <taxon>Craniata</taxon>
        <taxon>Vertebrata</taxon>
        <taxon>Euteleostomi</taxon>
        <taxon>Mammalia</taxon>
        <taxon>Eutheria</taxon>
        <taxon>Laurasiatheria</taxon>
        <taxon>Artiodactyla</taxon>
        <taxon>Ruminantia</taxon>
        <taxon>Pecora</taxon>
        <taxon>Bovidae</taxon>
        <taxon>Caprinae</taxon>
        <taxon>Ovis</taxon>
    </lineage>
</organism>
<evidence type="ECO:0000313" key="2">
    <source>
        <dbReference type="Proteomes" id="UP001057279"/>
    </source>
</evidence>
<keyword evidence="2" id="KW-1185">Reference proteome</keyword>
<name>A0ACB9UVZ0_9CETA</name>
<dbReference type="Proteomes" id="UP001057279">
    <property type="component" value="Linkage Group LG10"/>
</dbReference>
<protein>
    <submittedName>
        <fullName evidence="1">Uncharacterized protein</fullName>
    </submittedName>
</protein>
<proteinExistence type="predicted"/>
<reference evidence="1" key="1">
    <citation type="submission" date="2022-03" db="EMBL/GenBank/DDBJ databases">
        <title>Genomic analyses of argali, domestic sheep and their hybrids provide insights into chromosomal evolution, heterosis and genetic basis of agronomic traits.</title>
        <authorList>
            <person name="Li M."/>
        </authorList>
    </citation>
    <scope>NUCLEOTIDE SEQUENCE</scope>
    <source>
        <strain evidence="1">F1 hybrid</strain>
    </source>
</reference>
<comment type="caution">
    <text evidence="1">The sequence shown here is derived from an EMBL/GenBank/DDBJ whole genome shotgun (WGS) entry which is preliminary data.</text>
</comment>
<sequence length="148" mass="16319">MASGPPASQSLEELLGNTDSQVTLAEILTSWVKSGQRESENHVSQACFVFLLSTFLALLRSMAFTGMKFMENRPIQSLIPLYLLVGGITRALKVKSTDEQLRAQFEKAVVISHFPPRAKHVSLTDPEASVEGLRSQLDEDHVTHLRAA</sequence>